<dbReference type="STRING" id="53326.A0A016WX12"/>
<dbReference type="OrthoDB" id="5876815at2759"/>
<evidence type="ECO:0008006" key="4">
    <source>
        <dbReference type="Google" id="ProtNLM"/>
    </source>
</evidence>
<feature type="region of interest" description="Disordered" evidence="1">
    <location>
        <begin position="56"/>
        <end position="139"/>
    </location>
</feature>
<evidence type="ECO:0000313" key="2">
    <source>
        <dbReference type="EMBL" id="EYC44369.1"/>
    </source>
</evidence>
<accession>A0A016WX12</accession>
<name>A0A016WX12_9BILA</name>
<evidence type="ECO:0000256" key="1">
    <source>
        <dbReference type="SAM" id="MobiDB-lite"/>
    </source>
</evidence>
<keyword evidence="3" id="KW-1185">Reference proteome</keyword>
<comment type="caution">
    <text evidence="2">The sequence shown here is derived from an EMBL/GenBank/DDBJ whole genome shotgun (WGS) entry which is preliminary data.</text>
</comment>
<proteinExistence type="predicted"/>
<evidence type="ECO:0000313" key="3">
    <source>
        <dbReference type="Proteomes" id="UP000024635"/>
    </source>
</evidence>
<dbReference type="Proteomes" id="UP000024635">
    <property type="component" value="Unassembled WGS sequence"/>
</dbReference>
<dbReference type="AlphaFoldDB" id="A0A016WX12"/>
<dbReference type="PANTHER" id="PTHR45786">
    <property type="entry name" value="DNA BINDING PROTEIN-LIKE"/>
    <property type="match status" value="1"/>
</dbReference>
<reference evidence="3" key="1">
    <citation type="journal article" date="2015" name="Nat. Genet.">
        <title>The genome and transcriptome of the zoonotic hookworm Ancylostoma ceylanicum identify infection-specific gene families.</title>
        <authorList>
            <person name="Schwarz E.M."/>
            <person name="Hu Y."/>
            <person name="Antoshechkin I."/>
            <person name="Miller M.M."/>
            <person name="Sternberg P.W."/>
            <person name="Aroian R.V."/>
        </authorList>
    </citation>
    <scope>NUCLEOTIDE SEQUENCE</scope>
    <source>
        <strain evidence="3">HY135</strain>
    </source>
</reference>
<accession>A0A0D6LKK9</accession>
<feature type="compositionally biased region" description="Basic and acidic residues" evidence="1">
    <location>
        <begin position="99"/>
        <end position="118"/>
    </location>
</feature>
<sequence>MAHLFPAHPSMSRRDANRRRANRERMRVARNSETQDDRDVRLAADAERHQHRRALESIEENGRRRAANSQHMELQRANESVDESIRRRAANSRQMQLRRTNETSMERERRLLDNADRQVRRRSNAVARDEERGRNAQRQLALRARETSTDRHRRQVLARDAAVRRADQLRMASAGVARRAAEWPLPHYLGPMDVECSNCGAKHFAQARISSNGHSFNACCNFGRVSIRMFEMFPTEIQSLLEGQDERCKHFRAMIRNYNSVLAMASMTATVDTPSGVGPYCFRIHGQVYHSTGALRPLPGQPSSFAQIYIFDTEEAANELAGRPVNRECRRDIFVQLFNVMQRDNIFAQSYRMMDGVVREEQERARQENRQHIPVKMVFEKKRH</sequence>
<feature type="region of interest" description="Disordered" evidence="1">
    <location>
        <begin position="1"/>
        <end position="38"/>
    </location>
</feature>
<dbReference type="EMBL" id="JARK01000063">
    <property type="protein sequence ID" value="EYC44369.1"/>
    <property type="molecule type" value="Genomic_DNA"/>
</dbReference>
<gene>
    <name evidence="2" type="primary">Acey_s0463.g1908</name>
    <name evidence="2" type="ORF">Y032_0463g1908</name>
</gene>
<protein>
    <recommendedName>
        <fullName evidence="4">Helitron helicase-like domain-containing protein</fullName>
    </recommendedName>
</protein>
<organism evidence="2 3">
    <name type="scientific">Ancylostoma ceylanicum</name>
    <dbReference type="NCBI Taxonomy" id="53326"/>
    <lineage>
        <taxon>Eukaryota</taxon>
        <taxon>Metazoa</taxon>
        <taxon>Ecdysozoa</taxon>
        <taxon>Nematoda</taxon>
        <taxon>Chromadorea</taxon>
        <taxon>Rhabditida</taxon>
        <taxon>Rhabditina</taxon>
        <taxon>Rhabditomorpha</taxon>
        <taxon>Strongyloidea</taxon>
        <taxon>Ancylostomatidae</taxon>
        <taxon>Ancylostomatinae</taxon>
        <taxon>Ancylostoma</taxon>
    </lineage>
</organism>
<dbReference type="PANTHER" id="PTHR45786:SF74">
    <property type="entry name" value="ATP-DEPENDENT DNA HELICASE"/>
    <property type="match status" value="1"/>
</dbReference>